<dbReference type="SUPFAM" id="SSF109604">
    <property type="entry name" value="HD-domain/PDEase-like"/>
    <property type="match status" value="1"/>
</dbReference>
<name>A0A318H4M3_9BURK</name>
<dbReference type="SMART" id="SM00220">
    <property type="entry name" value="S_TKc"/>
    <property type="match status" value="1"/>
</dbReference>
<dbReference type="Gene3D" id="1.10.510.10">
    <property type="entry name" value="Transferase(Phosphotransferase) domain 1"/>
    <property type="match status" value="1"/>
</dbReference>
<dbReference type="InterPro" id="IPR052340">
    <property type="entry name" value="RNase_Y/CdgJ"/>
</dbReference>
<dbReference type="InterPro" id="IPR011009">
    <property type="entry name" value="Kinase-like_dom_sf"/>
</dbReference>
<evidence type="ECO:0000259" key="1">
    <source>
        <dbReference type="PROSITE" id="PS50011"/>
    </source>
</evidence>
<keyword evidence="4" id="KW-1185">Reference proteome</keyword>
<dbReference type="GO" id="GO:0004674">
    <property type="term" value="F:protein serine/threonine kinase activity"/>
    <property type="evidence" value="ECO:0007669"/>
    <property type="project" value="UniProtKB-KW"/>
</dbReference>
<keyword evidence="3" id="KW-0418">Kinase</keyword>
<dbReference type="PANTHER" id="PTHR33525:SF4">
    <property type="entry name" value="CYCLIC DI-GMP PHOSPHODIESTERASE CDGJ"/>
    <property type="match status" value="1"/>
</dbReference>
<dbReference type="InterPro" id="IPR013976">
    <property type="entry name" value="HDOD"/>
</dbReference>
<dbReference type="AlphaFoldDB" id="A0A318H4M3"/>
<organism evidence="3 4">
    <name type="scientific">Sphaerotilus hippei</name>
    <dbReference type="NCBI Taxonomy" id="744406"/>
    <lineage>
        <taxon>Bacteria</taxon>
        <taxon>Pseudomonadati</taxon>
        <taxon>Pseudomonadota</taxon>
        <taxon>Betaproteobacteria</taxon>
        <taxon>Burkholderiales</taxon>
        <taxon>Sphaerotilaceae</taxon>
        <taxon>Sphaerotilus</taxon>
    </lineage>
</organism>
<dbReference type="SUPFAM" id="SSF56112">
    <property type="entry name" value="Protein kinase-like (PK-like)"/>
    <property type="match status" value="1"/>
</dbReference>
<protein>
    <submittedName>
        <fullName evidence="3">Non-specific serine/threonine protein kinase</fullName>
    </submittedName>
</protein>
<dbReference type="PROSITE" id="PS50011">
    <property type="entry name" value="PROTEIN_KINASE_DOM"/>
    <property type="match status" value="1"/>
</dbReference>
<dbReference type="PANTHER" id="PTHR33525">
    <property type="match status" value="1"/>
</dbReference>
<feature type="domain" description="HDOD" evidence="2">
    <location>
        <begin position="302"/>
        <end position="507"/>
    </location>
</feature>
<feature type="domain" description="Protein kinase" evidence="1">
    <location>
        <begin position="29"/>
        <end position="278"/>
    </location>
</feature>
<dbReference type="OrthoDB" id="9146420at2"/>
<dbReference type="Gene3D" id="3.30.200.20">
    <property type="entry name" value="Phosphorylase Kinase, domain 1"/>
    <property type="match status" value="1"/>
</dbReference>
<comment type="caution">
    <text evidence="3">The sequence shown here is derived from an EMBL/GenBank/DDBJ whole genome shotgun (WGS) entry which is preliminary data.</text>
</comment>
<dbReference type="InterPro" id="IPR000719">
    <property type="entry name" value="Prot_kinase_dom"/>
</dbReference>
<dbReference type="GO" id="GO:0005524">
    <property type="term" value="F:ATP binding"/>
    <property type="evidence" value="ECO:0007669"/>
    <property type="project" value="InterPro"/>
</dbReference>
<keyword evidence="3" id="KW-0808">Transferase</keyword>
<reference evidence="3 4" key="1">
    <citation type="submission" date="2018-05" db="EMBL/GenBank/DDBJ databases">
        <title>Genomic Encyclopedia of Type Strains, Phase IV (KMG-IV): sequencing the most valuable type-strain genomes for metagenomic binning, comparative biology and taxonomic classification.</title>
        <authorList>
            <person name="Goeker M."/>
        </authorList>
    </citation>
    <scope>NUCLEOTIDE SEQUENCE [LARGE SCALE GENOMIC DNA]</scope>
    <source>
        <strain evidence="3 4">DSM 566</strain>
    </source>
</reference>
<evidence type="ECO:0000313" key="4">
    <source>
        <dbReference type="Proteomes" id="UP000247811"/>
    </source>
</evidence>
<keyword evidence="3" id="KW-0723">Serine/threonine-protein kinase</keyword>
<evidence type="ECO:0000259" key="2">
    <source>
        <dbReference type="PROSITE" id="PS51833"/>
    </source>
</evidence>
<gene>
    <name evidence="3" type="ORF">C7444_102170</name>
</gene>
<dbReference type="Proteomes" id="UP000247811">
    <property type="component" value="Unassembled WGS sequence"/>
</dbReference>
<dbReference type="RefSeq" id="WP_146219331.1">
    <property type="nucleotide sequence ID" value="NZ_QJJS01000002.1"/>
</dbReference>
<proteinExistence type="predicted"/>
<sequence length="597" mass="64195">MADAVYTAPGVLTPSDRKPAAALRTFGRFALRQLLGRSSLTMAWLAHDPRVRQDVLLMLPRKPPATAGALRLWAESVQRAGRLSHPRLLAPVEVSAHEGWPYLVCERSAGAVTMAEYLSGHRPPAPAEVVDWCVDLLSGLAVTHEANLCHGDIGLHSVVIDRQGHLALWGLAVSCEAAPDEMPGSTGALERLRAHAERDVAASGLLLFQWLSRQSAFDEPDLSVASARLGEDVVRLPFNLPHPVPEALRAIVNRAVDRHPRRRYVGARSFERALDGWRQVQSADRDGPLALLLDRLRTAGHLPAQPGLAQRVVQVARMENRRVDVLADLVLQDPALSFELLRMVNLARFGAGKEGQVVTVRRAILLMGVAGVRRAASSLRSWPGPLRGDAVEAMQAGMRRAWLAGHLAEVLAPGGLDAESALLAAQLQHLGRMLVLYHFPAEAAQIHALMQFTPARSDTEPAIPGLSESAAAMAVLGVDLPALALSMARHWGLGEVVLEMMVPLPLGQMVHTPVGQAGWFRLVASCANEILEADELAAPLQPRAFGLVVSRYAKSLGLTSDEIRASLIQARVLLSQHGLEPAKSPLGSADASPDGPT</sequence>
<dbReference type="EMBL" id="QJJS01000002">
    <property type="protein sequence ID" value="PXW98691.1"/>
    <property type="molecule type" value="Genomic_DNA"/>
</dbReference>
<accession>A0A318H4M3</accession>
<dbReference type="Pfam" id="PF08668">
    <property type="entry name" value="HDOD"/>
    <property type="match status" value="1"/>
</dbReference>
<dbReference type="Gene3D" id="1.10.3210.10">
    <property type="entry name" value="Hypothetical protein af1432"/>
    <property type="match status" value="1"/>
</dbReference>
<evidence type="ECO:0000313" key="3">
    <source>
        <dbReference type="EMBL" id="PXW98691.1"/>
    </source>
</evidence>
<dbReference type="PROSITE" id="PS51833">
    <property type="entry name" value="HDOD"/>
    <property type="match status" value="1"/>
</dbReference>